<evidence type="ECO:0000313" key="8">
    <source>
        <dbReference type="EMBL" id="KNC72278.1"/>
    </source>
</evidence>
<keyword evidence="3 6" id="KW-0518">Myosin</keyword>
<dbReference type="GeneID" id="25915673"/>
<dbReference type="SUPFAM" id="SSF52540">
    <property type="entry name" value="P-loop containing nucleoside triphosphate hydrolases"/>
    <property type="match status" value="1"/>
</dbReference>
<feature type="domain" description="Myosin motor" evidence="7">
    <location>
        <begin position="1"/>
        <end position="233"/>
    </location>
</feature>
<dbReference type="GO" id="GO:0005737">
    <property type="term" value="C:cytoplasm"/>
    <property type="evidence" value="ECO:0007669"/>
    <property type="project" value="TreeGrafter"/>
</dbReference>
<keyword evidence="2 6" id="KW-0067">ATP-binding</keyword>
<dbReference type="GO" id="GO:0051015">
    <property type="term" value="F:actin filament binding"/>
    <property type="evidence" value="ECO:0007669"/>
    <property type="project" value="TreeGrafter"/>
</dbReference>
<comment type="caution">
    <text evidence="6">Lacks conserved residue(s) required for the propagation of feature annotation.</text>
</comment>
<evidence type="ECO:0000256" key="3">
    <source>
        <dbReference type="ARBA" id="ARBA00023123"/>
    </source>
</evidence>
<dbReference type="InterPro" id="IPR027417">
    <property type="entry name" value="P-loop_NTPase"/>
</dbReference>
<dbReference type="PANTHER" id="PTHR13140">
    <property type="entry name" value="MYOSIN"/>
    <property type="match status" value="1"/>
</dbReference>
<dbReference type="PANTHER" id="PTHR13140:SF729">
    <property type="entry name" value="UNCONVENTIONAL MYOSIN-IE"/>
    <property type="match status" value="1"/>
</dbReference>
<dbReference type="GO" id="GO:0000146">
    <property type="term" value="F:microfilament motor activity"/>
    <property type="evidence" value="ECO:0007669"/>
    <property type="project" value="TreeGrafter"/>
</dbReference>
<comment type="similarity">
    <text evidence="6">Belongs to the TRAFAC class myosin-kinesin ATPase superfamily. Myosin family.</text>
</comment>
<dbReference type="RefSeq" id="XP_014146180.1">
    <property type="nucleotide sequence ID" value="XM_014290705.1"/>
</dbReference>
<dbReference type="eggNOG" id="KOG0162">
    <property type="taxonomic scope" value="Eukaryota"/>
</dbReference>
<evidence type="ECO:0000256" key="4">
    <source>
        <dbReference type="ARBA" id="ARBA00023175"/>
    </source>
</evidence>
<keyword evidence="1 6" id="KW-0547">Nucleotide-binding</keyword>
<dbReference type="GO" id="GO:0006897">
    <property type="term" value="P:endocytosis"/>
    <property type="evidence" value="ECO:0007669"/>
    <property type="project" value="TreeGrafter"/>
</dbReference>
<proteinExistence type="inferred from homology"/>
<dbReference type="EMBL" id="KQ247308">
    <property type="protein sequence ID" value="KNC72278.1"/>
    <property type="molecule type" value="Genomic_DNA"/>
</dbReference>
<dbReference type="GO" id="GO:0005886">
    <property type="term" value="C:plasma membrane"/>
    <property type="evidence" value="ECO:0007669"/>
    <property type="project" value="TreeGrafter"/>
</dbReference>
<protein>
    <recommendedName>
        <fullName evidence="7">Myosin motor domain-containing protein</fullName>
    </recommendedName>
</protein>
<evidence type="ECO:0000256" key="5">
    <source>
        <dbReference type="ARBA" id="ARBA00023203"/>
    </source>
</evidence>
<dbReference type="Gene3D" id="3.40.850.10">
    <property type="entry name" value="Kinesin motor domain"/>
    <property type="match status" value="1"/>
</dbReference>
<dbReference type="GO" id="GO:0007015">
    <property type="term" value="P:actin filament organization"/>
    <property type="evidence" value="ECO:0007669"/>
    <property type="project" value="TreeGrafter"/>
</dbReference>
<accession>A0A0L0F831</accession>
<evidence type="ECO:0000256" key="6">
    <source>
        <dbReference type="PROSITE-ProRule" id="PRU00782"/>
    </source>
</evidence>
<evidence type="ECO:0000256" key="2">
    <source>
        <dbReference type="ARBA" id="ARBA00022840"/>
    </source>
</evidence>
<sequence length="233" mass="26049">MADVGPAVIKKYLGRQKHDVQPHVYAVADEMYRKLMEDNYSQCVIISGESGAGKTEASKLIMNHIAQCSGNGGEVDQVKNVILQSNPLLESFGNAKTLRNNNSSRFGKYMEINFDRSGRPSGGLITNFLLEKSRVVGQLEGERSFHIFYQLLKGATAEEKDYYGLYEPENFLYLARSNCYTVDGMDDKKEYADVLKAMSVMGIDADTQQAITRLLAAILHTGELALWWWGTGR</sequence>
<dbReference type="PRINTS" id="PR00193">
    <property type="entry name" value="MYOSINHEAVY"/>
</dbReference>
<dbReference type="Pfam" id="PF00063">
    <property type="entry name" value="Myosin_head"/>
    <property type="match status" value="1"/>
</dbReference>
<keyword evidence="5 6" id="KW-0009">Actin-binding</keyword>
<organism evidence="8 9">
    <name type="scientific">Sphaeroforma arctica JP610</name>
    <dbReference type="NCBI Taxonomy" id="667725"/>
    <lineage>
        <taxon>Eukaryota</taxon>
        <taxon>Ichthyosporea</taxon>
        <taxon>Ichthyophonida</taxon>
        <taxon>Sphaeroforma</taxon>
    </lineage>
</organism>
<evidence type="ECO:0000259" key="7">
    <source>
        <dbReference type="PROSITE" id="PS51456"/>
    </source>
</evidence>
<feature type="binding site" evidence="6">
    <location>
        <begin position="48"/>
        <end position="55"/>
    </location>
    <ligand>
        <name>ATP</name>
        <dbReference type="ChEBI" id="CHEBI:30616"/>
    </ligand>
</feature>
<dbReference type="FunFam" id="1.10.10.820:FF:000001">
    <property type="entry name" value="Myosin heavy chain"/>
    <property type="match status" value="1"/>
</dbReference>
<dbReference type="STRING" id="667725.A0A0L0F831"/>
<evidence type="ECO:0000313" key="9">
    <source>
        <dbReference type="Proteomes" id="UP000054560"/>
    </source>
</evidence>
<dbReference type="InterPro" id="IPR001609">
    <property type="entry name" value="Myosin_head_motor_dom-like"/>
</dbReference>
<dbReference type="AlphaFoldDB" id="A0A0L0F831"/>
<dbReference type="OrthoDB" id="6108017at2759"/>
<evidence type="ECO:0000256" key="1">
    <source>
        <dbReference type="ARBA" id="ARBA00022741"/>
    </source>
</evidence>
<reference evidence="8 9" key="1">
    <citation type="submission" date="2011-02" db="EMBL/GenBank/DDBJ databases">
        <title>The Genome Sequence of Sphaeroforma arctica JP610.</title>
        <authorList>
            <consortium name="The Broad Institute Genome Sequencing Platform"/>
            <person name="Russ C."/>
            <person name="Cuomo C."/>
            <person name="Young S.K."/>
            <person name="Zeng Q."/>
            <person name="Gargeya S."/>
            <person name="Alvarado L."/>
            <person name="Berlin A."/>
            <person name="Chapman S.B."/>
            <person name="Chen Z."/>
            <person name="Freedman E."/>
            <person name="Gellesch M."/>
            <person name="Goldberg J."/>
            <person name="Griggs A."/>
            <person name="Gujja S."/>
            <person name="Heilman E."/>
            <person name="Heiman D."/>
            <person name="Howarth C."/>
            <person name="Mehta T."/>
            <person name="Neiman D."/>
            <person name="Pearson M."/>
            <person name="Roberts A."/>
            <person name="Saif S."/>
            <person name="Shea T."/>
            <person name="Shenoy N."/>
            <person name="Sisk P."/>
            <person name="Stolte C."/>
            <person name="Sykes S."/>
            <person name="White J."/>
            <person name="Yandava C."/>
            <person name="Burger G."/>
            <person name="Gray M.W."/>
            <person name="Holland P.W.H."/>
            <person name="King N."/>
            <person name="Lang F.B.F."/>
            <person name="Roger A.J."/>
            <person name="Ruiz-Trillo I."/>
            <person name="Haas B."/>
            <person name="Nusbaum C."/>
            <person name="Birren B."/>
        </authorList>
    </citation>
    <scope>NUCLEOTIDE SEQUENCE [LARGE SCALE GENOMIC DNA]</scope>
    <source>
        <strain evidence="8 9">JP610</strain>
    </source>
</reference>
<dbReference type="Gene3D" id="1.20.120.720">
    <property type="entry name" value="Myosin VI head, motor domain, U50 subdomain"/>
    <property type="match status" value="1"/>
</dbReference>
<gene>
    <name evidence="8" type="ORF">SARC_15169</name>
</gene>
<keyword evidence="4 6" id="KW-0505">Motor protein</keyword>
<dbReference type="Gene3D" id="1.10.10.820">
    <property type="match status" value="1"/>
</dbReference>
<keyword evidence="9" id="KW-1185">Reference proteome</keyword>
<name>A0A0L0F831_9EUKA</name>
<dbReference type="InterPro" id="IPR036961">
    <property type="entry name" value="Kinesin_motor_dom_sf"/>
</dbReference>
<dbReference type="SMART" id="SM00242">
    <property type="entry name" value="MYSc"/>
    <property type="match status" value="1"/>
</dbReference>
<dbReference type="GO" id="GO:0016459">
    <property type="term" value="C:myosin complex"/>
    <property type="evidence" value="ECO:0007669"/>
    <property type="project" value="UniProtKB-KW"/>
</dbReference>
<dbReference type="GO" id="GO:0005524">
    <property type="term" value="F:ATP binding"/>
    <property type="evidence" value="ECO:0007669"/>
    <property type="project" value="UniProtKB-UniRule"/>
</dbReference>
<dbReference type="Proteomes" id="UP000054560">
    <property type="component" value="Unassembled WGS sequence"/>
</dbReference>
<dbReference type="PROSITE" id="PS51456">
    <property type="entry name" value="MYOSIN_MOTOR"/>
    <property type="match status" value="1"/>
</dbReference>